<sequence>MLVRPWDRFLLEPPDFAENEEDYWTPPSSPLDDSLSRSVVKQEVDDPESRALWLLVLLGQPFGAFLLVRQHGGEYKRVASDRDIIAQVKDGASVRDLMDVKTIEIL</sequence>
<name>A0AAD4E8N7_9AGAM</name>
<keyword evidence="2" id="KW-1185">Reference proteome</keyword>
<dbReference type="Proteomes" id="UP001195769">
    <property type="component" value="Unassembled WGS sequence"/>
</dbReference>
<protein>
    <submittedName>
        <fullName evidence="1">Uncharacterized protein</fullName>
    </submittedName>
</protein>
<dbReference type="RefSeq" id="XP_041227338.1">
    <property type="nucleotide sequence ID" value="XM_041376860.1"/>
</dbReference>
<reference evidence="1" key="1">
    <citation type="journal article" date="2020" name="New Phytol.">
        <title>Comparative genomics reveals dynamic genome evolution in host specialist ectomycorrhizal fungi.</title>
        <authorList>
            <person name="Lofgren L.A."/>
            <person name="Nguyen N.H."/>
            <person name="Vilgalys R."/>
            <person name="Ruytinx J."/>
            <person name="Liao H.L."/>
            <person name="Branco S."/>
            <person name="Kuo A."/>
            <person name="LaButti K."/>
            <person name="Lipzen A."/>
            <person name="Andreopoulos W."/>
            <person name="Pangilinan J."/>
            <person name="Riley R."/>
            <person name="Hundley H."/>
            <person name="Na H."/>
            <person name="Barry K."/>
            <person name="Grigoriev I.V."/>
            <person name="Stajich J.E."/>
            <person name="Kennedy P.G."/>
        </authorList>
    </citation>
    <scope>NUCLEOTIDE SEQUENCE</scope>
    <source>
        <strain evidence="1">FC203</strain>
    </source>
</reference>
<evidence type="ECO:0000313" key="1">
    <source>
        <dbReference type="EMBL" id="KAG1901763.1"/>
    </source>
</evidence>
<dbReference type="GeneID" id="64671158"/>
<proteinExistence type="predicted"/>
<gene>
    <name evidence="1" type="ORF">F5891DRAFT_979254</name>
</gene>
<dbReference type="EMBL" id="JABBWK010000020">
    <property type="protein sequence ID" value="KAG1901763.1"/>
    <property type="molecule type" value="Genomic_DNA"/>
</dbReference>
<organism evidence="1 2">
    <name type="scientific">Suillus fuscotomentosus</name>
    <dbReference type="NCBI Taxonomy" id="1912939"/>
    <lineage>
        <taxon>Eukaryota</taxon>
        <taxon>Fungi</taxon>
        <taxon>Dikarya</taxon>
        <taxon>Basidiomycota</taxon>
        <taxon>Agaricomycotina</taxon>
        <taxon>Agaricomycetes</taxon>
        <taxon>Agaricomycetidae</taxon>
        <taxon>Boletales</taxon>
        <taxon>Suillineae</taxon>
        <taxon>Suillaceae</taxon>
        <taxon>Suillus</taxon>
    </lineage>
</organism>
<evidence type="ECO:0000313" key="2">
    <source>
        <dbReference type="Proteomes" id="UP001195769"/>
    </source>
</evidence>
<comment type="caution">
    <text evidence="1">The sequence shown here is derived from an EMBL/GenBank/DDBJ whole genome shotgun (WGS) entry which is preliminary data.</text>
</comment>
<dbReference type="AlphaFoldDB" id="A0AAD4E8N7"/>
<accession>A0AAD4E8N7</accession>